<protein>
    <submittedName>
        <fullName evidence="3">Uncharacterized protein</fullName>
    </submittedName>
</protein>
<proteinExistence type="predicted"/>
<feature type="signal peptide" evidence="2">
    <location>
        <begin position="1"/>
        <end position="25"/>
    </location>
</feature>
<sequence>MNTGMKIAAAAALLAAAGFAPEAQAKVNVNINLGAPAPFIVSSPAPVVVEQRGPRRFVIDQRPRFLYTPDLGFYVSVGAPYDIIYHQDRYYIYEGGEWYRSSNYGGPWVRVRQNRVPGRITRHRYEDIRSRRDYEYRRAENWERRERSRPDRDRDGSRDRYPQRDGDSPRWR</sequence>
<feature type="chain" id="PRO_5007861940" evidence="2">
    <location>
        <begin position="26"/>
        <end position="172"/>
    </location>
</feature>
<dbReference type="RefSeq" id="WP_303681470.1">
    <property type="nucleotide sequence ID" value="NZ_LVWG01000027.1"/>
</dbReference>
<name>A0A165LTY8_PELLU</name>
<keyword evidence="2" id="KW-0732">Signal</keyword>
<dbReference type="EMBL" id="LVWG01000027">
    <property type="protein sequence ID" value="KZK74429.1"/>
    <property type="molecule type" value="Genomic_DNA"/>
</dbReference>
<accession>A0A165LTY8</accession>
<evidence type="ECO:0000313" key="3">
    <source>
        <dbReference type="EMBL" id="KZK74429.1"/>
    </source>
</evidence>
<dbReference type="AlphaFoldDB" id="A0A165LTY8"/>
<evidence type="ECO:0000256" key="1">
    <source>
        <dbReference type="SAM" id="MobiDB-lite"/>
    </source>
</evidence>
<feature type="region of interest" description="Disordered" evidence="1">
    <location>
        <begin position="141"/>
        <end position="172"/>
    </location>
</feature>
<comment type="caution">
    <text evidence="3">The sequence shown here is derived from an EMBL/GenBank/DDBJ whole genome shotgun (WGS) entry which is preliminary data.</text>
</comment>
<organism evidence="3 4">
    <name type="scientific">Pelodictyon luteolum</name>
    <dbReference type="NCBI Taxonomy" id="1100"/>
    <lineage>
        <taxon>Bacteria</taxon>
        <taxon>Pseudomonadati</taxon>
        <taxon>Chlorobiota</taxon>
        <taxon>Chlorobiia</taxon>
        <taxon>Chlorobiales</taxon>
        <taxon>Chlorobiaceae</taxon>
        <taxon>Chlorobium/Pelodictyon group</taxon>
        <taxon>Pelodictyon</taxon>
    </lineage>
</organism>
<evidence type="ECO:0000313" key="4">
    <source>
        <dbReference type="Proteomes" id="UP000076481"/>
    </source>
</evidence>
<reference evidence="3 4" key="1">
    <citation type="submission" date="2016-03" db="EMBL/GenBank/DDBJ databases">
        <title>Speciation and ecological success in dimly lit waters: horizontal gene transfer in a green sulfur bacteria bloom unveiled by metagenomic assembly.</title>
        <authorList>
            <person name="Llorens-Mares T."/>
            <person name="Liu Z."/>
            <person name="Allen L.Z."/>
            <person name="Rusch D.B."/>
            <person name="Craig M.T."/>
            <person name="Dupont C.L."/>
            <person name="Bryant D.A."/>
            <person name="Casamayor E.O."/>
        </authorList>
    </citation>
    <scope>NUCLEOTIDE SEQUENCE [LARGE SCALE GENOMIC DNA]</scope>
    <source>
        <strain evidence="3">CIII</strain>
    </source>
</reference>
<evidence type="ECO:0000256" key="2">
    <source>
        <dbReference type="SAM" id="SignalP"/>
    </source>
</evidence>
<dbReference type="Proteomes" id="UP000076481">
    <property type="component" value="Unassembled WGS sequence"/>
</dbReference>
<gene>
    <name evidence="3" type="ORF">A3K90_03980</name>
</gene>